<dbReference type="AlphaFoldDB" id="A0A3N4MDW4"/>
<dbReference type="EMBL" id="RMBX01000003">
    <property type="protein sequence ID" value="RPD42152.1"/>
    <property type="molecule type" value="Genomic_DNA"/>
</dbReference>
<dbReference type="Proteomes" id="UP000279089">
    <property type="component" value="Unassembled WGS sequence"/>
</dbReference>
<feature type="domain" description="Enolase C-terminal" evidence="2">
    <location>
        <begin position="209"/>
        <end position="384"/>
    </location>
</feature>
<accession>A0A3N4MDW4</accession>
<gene>
    <name evidence="3" type="ORF">EG028_08400</name>
</gene>
<dbReference type="GO" id="GO:0016854">
    <property type="term" value="F:racemase and epimerase activity"/>
    <property type="evidence" value="ECO:0007669"/>
    <property type="project" value="UniProtKB-ARBA"/>
</dbReference>
<dbReference type="OrthoDB" id="1099889at2"/>
<proteinExistence type="predicted"/>
<protein>
    <submittedName>
        <fullName evidence="3">L-alanine-DL-glutamate epimerase</fullName>
    </submittedName>
</protein>
<evidence type="ECO:0000256" key="1">
    <source>
        <dbReference type="SAM" id="SignalP"/>
    </source>
</evidence>
<keyword evidence="4" id="KW-1185">Reference proteome</keyword>
<feature type="signal peptide" evidence="1">
    <location>
        <begin position="1"/>
        <end position="24"/>
    </location>
</feature>
<dbReference type="InterPro" id="IPR029065">
    <property type="entry name" value="Enolase_C-like"/>
</dbReference>
<comment type="caution">
    <text evidence="3">The sequence shown here is derived from an EMBL/GenBank/DDBJ whole genome shotgun (WGS) entry which is preliminary data.</text>
</comment>
<evidence type="ECO:0000313" key="4">
    <source>
        <dbReference type="Proteomes" id="UP000279089"/>
    </source>
</evidence>
<evidence type="ECO:0000259" key="2">
    <source>
        <dbReference type="Pfam" id="PF13378"/>
    </source>
</evidence>
<organism evidence="3 4">
    <name type="scientific">Chitinophaga barathri</name>
    <dbReference type="NCBI Taxonomy" id="1647451"/>
    <lineage>
        <taxon>Bacteria</taxon>
        <taxon>Pseudomonadati</taxon>
        <taxon>Bacteroidota</taxon>
        <taxon>Chitinophagia</taxon>
        <taxon>Chitinophagales</taxon>
        <taxon>Chitinophagaceae</taxon>
        <taxon>Chitinophaga</taxon>
    </lineage>
</organism>
<dbReference type="SUPFAM" id="SSF51604">
    <property type="entry name" value="Enolase C-terminal domain-like"/>
    <property type="match status" value="1"/>
</dbReference>
<keyword evidence="1" id="KW-0732">Signal</keyword>
<name>A0A3N4MDW4_9BACT</name>
<dbReference type="Pfam" id="PF13378">
    <property type="entry name" value="MR_MLE_C"/>
    <property type="match status" value="1"/>
</dbReference>
<feature type="chain" id="PRO_5018098008" evidence="1">
    <location>
        <begin position="25"/>
        <end position="461"/>
    </location>
</feature>
<sequence length="461" mass="51488">MHRRQFIRNTSMAAVLSASGIARAAGYPEELKKITITHADSDFEREALMRPFGFKGGYLTELWQVASRLESASGHKKTGIATQSVLYGDAEMFAAHTETEGNALMYLTAIRALKLIRNTPFTDPVMLQESIFPQLLVEARQITGKKDLHTNFVYNALVSADNAAWLLYAAENGLHDFDAMVPAAYKKGLSHRNNKVAVTYQVPYGMPVQELKQATADGYFVFKIKTGYPGTQADMLEKDMERLSQVHQVLKDLRTPHTASGKLIYTLDANGRYEKKEGLMRYLDHAKKTGALEHILFYEEPLAEHNDEDVSDTGIRMAADESVHDEAGALRRIEQGYTAMVLKGIAKTLTLSMKIAALAAEKNIPCLCADLTVSPVLVEWNKNLAARLMPFPGIGMGIMETNGEMNYRNWKNMSAWHPLSAASWTRPRNGVFELNEDYYRQSGGIFLPSAHYEGLFHDSHS</sequence>
<dbReference type="Gene3D" id="3.20.20.120">
    <property type="entry name" value="Enolase-like C-terminal domain"/>
    <property type="match status" value="1"/>
</dbReference>
<dbReference type="RefSeq" id="WP_120515128.1">
    <property type="nucleotide sequence ID" value="NZ_QXZY01000002.1"/>
</dbReference>
<evidence type="ECO:0000313" key="3">
    <source>
        <dbReference type="EMBL" id="RPD42152.1"/>
    </source>
</evidence>
<reference evidence="4" key="1">
    <citation type="submission" date="2018-11" db="EMBL/GenBank/DDBJ databases">
        <title>Chitinophaga lutea sp.nov., isolate from arsenic contaminated soil.</title>
        <authorList>
            <person name="Zong Y."/>
        </authorList>
    </citation>
    <scope>NUCLEOTIDE SEQUENCE [LARGE SCALE GENOMIC DNA]</scope>
    <source>
        <strain evidence="4">YLT18</strain>
    </source>
</reference>
<dbReference type="InterPro" id="IPR036849">
    <property type="entry name" value="Enolase-like_C_sf"/>
</dbReference>